<dbReference type="AlphaFoldDB" id="A0A9R1WIE6"/>
<accession>A0A9R1WIE6</accession>
<protein>
    <submittedName>
        <fullName evidence="1">Uncharacterized protein</fullName>
    </submittedName>
</protein>
<reference evidence="1 2" key="1">
    <citation type="journal article" date="2017" name="Nat. Commun.">
        <title>Genome assembly with in vitro proximity ligation data and whole-genome triplication in lettuce.</title>
        <authorList>
            <person name="Reyes-Chin-Wo S."/>
            <person name="Wang Z."/>
            <person name="Yang X."/>
            <person name="Kozik A."/>
            <person name="Arikit S."/>
            <person name="Song C."/>
            <person name="Xia L."/>
            <person name="Froenicke L."/>
            <person name="Lavelle D.O."/>
            <person name="Truco M.J."/>
            <person name="Xia R."/>
            <person name="Zhu S."/>
            <person name="Xu C."/>
            <person name="Xu H."/>
            <person name="Xu X."/>
            <person name="Cox K."/>
            <person name="Korf I."/>
            <person name="Meyers B.C."/>
            <person name="Michelmore R.W."/>
        </authorList>
    </citation>
    <scope>NUCLEOTIDE SEQUENCE [LARGE SCALE GENOMIC DNA]</scope>
    <source>
        <strain evidence="2">cv. Salinas</strain>
        <tissue evidence="1">Seedlings</tissue>
    </source>
</reference>
<proteinExistence type="predicted"/>
<evidence type="ECO:0000313" key="1">
    <source>
        <dbReference type="EMBL" id="KAJ0223215.1"/>
    </source>
</evidence>
<sequence>MILWFCKCFPFHLGVILCHFIFGFVARFPDPSPTVFLIAHLPHRLRVRTVQFPADFIPTPIDPSSFFLPPLLIQTFGIGPPLASFTPVDCVHPSSSHFMDQALAAAHQMN</sequence>
<organism evidence="1 2">
    <name type="scientific">Lactuca sativa</name>
    <name type="common">Garden lettuce</name>
    <dbReference type="NCBI Taxonomy" id="4236"/>
    <lineage>
        <taxon>Eukaryota</taxon>
        <taxon>Viridiplantae</taxon>
        <taxon>Streptophyta</taxon>
        <taxon>Embryophyta</taxon>
        <taxon>Tracheophyta</taxon>
        <taxon>Spermatophyta</taxon>
        <taxon>Magnoliopsida</taxon>
        <taxon>eudicotyledons</taxon>
        <taxon>Gunneridae</taxon>
        <taxon>Pentapetalae</taxon>
        <taxon>asterids</taxon>
        <taxon>campanulids</taxon>
        <taxon>Asterales</taxon>
        <taxon>Asteraceae</taxon>
        <taxon>Cichorioideae</taxon>
        <taxon>Cichorieae</taxon>
        <taxon>Lactucinae</taxon>
        <taxon>Lactuca</taxon>
    </lineage>
</organism>
<comment type="caution">
    <text evidence="1">The sequence shown here is derived from an EMBL/GenBank/DDBJ whole genome shotgun (WGS) entry which is preliminary data.</text>
</comment>
<name>A0A9R1WIE6_LACSA</name>
<gene>
    <name evidence="1" type="ORF">LSAT_V11C200095050</name>
</gene>
<dbReference type="EMBL" id="NBSK02000002">
    <property type="protein sequence ID" value="KAJ0223215.1"/>
    <property type="molecule type" value="Genomic_DNA"/>
</dbReference>
<dbReference type="Proteomes" id="UP000235145">
    <property type="component" value="Unassembled WGS sequence"/>
</dbReference>
<evidence type="ECO:0000313" key="2">
    <source>
        <dbReference type="Proteomes" id="UP000235145"/>
    </source>
</evidence>
<keyword evidence="2" id="KW-1185">Reference proteome</keyword>